<proteinExistence type="predicted"/>
<dbReference type="PANTHER" id="PTHR34934:SF1">
    <property type="entry name" value="FLAVIN-DEPENDENT THYMIDYLATE SYNTHASE"/>
    <property type="match status" value="1"/>
</dbReference>
<dbReference type="Pfam" id="PF02511">
    <property type="entry name" value="Thy1"/>
    <property type="match status" value="1"/>
</dbReference>
<protein>
    <submittedName>
        <fullName evidence="1">THY1 Predicted alternative thymidylate synthase</fullName>
    </submittedName>
</protein>
<organism evidence="1">
    <name type="scientific">uncultured Caudovirales phage</name>
    <dbReference type="NCBI Taxonomy" id="2100421"/>
    <lineage>
        <taxon>Viruses</taxon>
        <taxon>Duplodnaviria</taxon>
        <taxon>Heunggongvirae</taxon>
        <taxon>Uroviricota</taxon>
        <taxon>Caudoviricetes</taxon>
        <taxon>Peduoviridae</taxon>
        <taxon>Maltschvirus</taxon>
        <taxon>Maltschvirus maltsch</taxon>
    </lineage>
</organism>
<dbReference type="PANTHER" id="PTHR34934">
    <property type="entry name" value="FLAVIN-DEPENDENT THYMIDYLATE SYNTHASE"/>
    <property type="match status" value="1"/>
</dbReference>
<sequence length="283" mass="31693">MTKTIYAPGVFTVSKPQIDAEGILEWARYNGYEASEQKVLYALLDNMKSGAVSASDGMVELCARFCYRAFRSGRPSAEHIYNLLESGHGSVLAHVQMTLAIQGVSRTLTHELVRHHVGVNPSQESQRYVDAEDLNFVVPPLLLWAWKAISKDKSGYAEQEWLTKQKLRVFAYVQEQEFLIETLSKNNPFGNTESLKKRVNEAARCHLPGCSETRLTWTMNMRAARDILGNPSKRGGEGADLEIRRLALAMLEKFKGVAPLIFQDFEPVEMPVINGIKSKFGGV</sequence>
<evidence type="ECO:0000313" key="1">
    <source>
        <dbReference type="EMBL" id="CAB4195416.1"/>
    </source>
</evidence>
<dbReference type="GO" id="GO:0006231">
    <property type="term" value="P:dTMP biosynthetic process"/>
    <property type="evidence" value="ECO:0007669"/>
    <property type="project" value="InterPro"/>
</dbReference>
<dbReference type="NCBIfam" id="TIGR02170">
    <property type="entry name" value="thyX"/>
    <property type="match status" value="1"/>
</dbReference>
<dbReference type="Gene3D" id="3.30.1360.170">
    <property type="match status" value="1"/>
</dbReference>
<dbReference type="PROSITE" id="PS51331">
    <property type="entry name" value="THYX"/>
    <property type="match status" value="1"/>
</dbReference>
<dbReference type="GO" id="GO:0050660">
    <property type="term" value="F:flavin adenine dinucleotide binding"/>
    <property type="evidence" value="ECO:0007669"/>
    <property type="project" value="InterPro"/>
</dbReference>
<dbReference type="SUPFAM" id="SSF69796">
    <property type="entry name" value="Thymidylate synthase-complementing protein Thy1"/>
    <property type="match status" value="1"/>
</dbReference>
<dbReference type="GO" id="GO:0050797">
    <property type="term" value="F:thymidylate synthase (FAD) activity"/>
    <property type="evidence" value="ECO:0007669"/>
    <property type="project" value="InterPro"/>
</dbReference>
<name>A0A6J5RM80_9CAUD</name>
<gene>
    <name evidence="1" type="ORF">UFOVP1299_10</name>
</gene>
<dbReference type="CDD" id="cd20175">
    <property type="entry name" value="ThyX"/>
    <property type="match status" value="1"/>
</dbReference>
<dbReference type="GO" id="GO:0004799">
    <property type="term" value="F:thymidylate synthase activity"/>
    <property type="evidence" value="ECO:0007669"/>
    <property type="project" value="TreeGrafter"/>
</dbReference>
<dbReference type="InterPro" id="IPR003669">
    <property type="entry name" value="Thymidylate_synthase_ThyX"/>
</dbReference>
<dbReference type="EMBL" id="LR797246">
    <property type="protein sequence ID" value="CAB4195416.1"/>
    <property type="molecule type" value="Genomic_DNA"/>
</dbReference>
<reference evidence="1" key="1">
    <citation type="submission" date="2020-05" db="EMBL/GenBank/DDBJ databases">
        <authorList>
            <person name="Chiriac C."/>
            <person name="Salcher M."/>
            <person name="Ghai R."/>
            <person name="Kavagutti S V."/>
        </authorList>
    </citation>
    <scope>NUCLEOTIDE SEQUENCE</scope>
</reference>
<accession>A0A6J5RM80</accession>
<dbReference type="GO" id="GO:0070402">
    <property type="term" value="F:NADPH binding"/>
    <property type="evidence" value="ECO:0007669"/>
    <property type="project" value="TreeGrafter"/>
</dbReference>
<dbReference type="InterPro" id="IPR036098">
    <property type="entry name" value="Thymidylate_synthase_ThyX_sf"/>
</dbReference>